<dbReference type="NCBIfam" id="TIGR00026">
    <property type="entry name" value="hi_GC_TIGR00026"/>
    <property type="match status" value="1"/>
</dbReference>
<comment type="similarity">
    <text evidence="1">Belongs to the F420H(2)-dependent quinone reductase family.</text>
</comment>
<organism evidence="3 4">
    <name type="scientific">Rhizocola hellebori</name>
    <dbReference type="NCBI Taxonomy" id="1392758"/>
    <lineage>
        <taxon>Bacteria</taxon>
        <taxon>Bacillati</taxon>
        <taxon>Actinomycetota</taxon>
        <taxon>Actinomycetes</taxon>
        <taxon>Micromonosporales</taxon>
        <taxon>Micromonosporaceae</taxon>
        <taxon>Rhizocola</taxon>
    </lineage>
</organism>
<dbReference type="GO" id="GO:0016491">
    <property type="term" value="F:oxidoreductase activity"/>
    <property type="evidence" value="ECO:0007669"/>
    <property type="project" value="InterPro"/>
</dbReference>
<dbReference type="EMBL" id="BONY01000017">
    <property type="protein sequence ID" value="GIH05278.1"/>
    <property type="molecule type" value="Genomic_DNA"/>
</dbReference>
<accession>A0A8J3VGV7</accession>
<dbReference type="Proteomes" id="UP000612899">
    <property type="component" value="Unassembled WGS sequence"/>
</dbReference>
<dbReference type="GO" id="GO:0005886">
    <property type="term" value="C:plasma membrane"/>
    <property type="evidence" value="ECO:0007669"/>
    <property type="project" value="TreeGrafter"/>
</dbReference>
<evidence type="ECO:0000256" key="2">
    <source>
        <dbReference type="ARBA" id="ARBA00049106"/>
    </source>
</evidence>
<reference evidence="3" key="1">
    <citation type="submission" date="2021-01" db="EMBL/GenBank/DDBJ databases">
        <title>Whole genome shotgun sequence of Rhizocola hellebori NBRC 109834.</title>
        <authorList>
            <person name="Komaki H."/>
            <person name="Tamura T."/>
        </authorList>
    </citation>
    <scope>NUCLEOTIDE SEQUENCE</scope>
    <source>
        <strain evidence="3">NBRC 109834</strain>
    </source>
</reference>
<name>A0A8J3VGV7_9ACTN</name>
<evidence type="ECO:0000256" key="1">
    <source>
        <dbReference type="ARBA" id="ARBA00008710"/>
    </source>
</evidence>
<gene>
    <name evidence="3" type="ORF">Rhe02_33450</name>
</gene>
<dbReference type="AlphaFoldDB" id="A0A8J3VGV7"/>
<sequence length="157" mass="17396">MSNGAMEPIDSPTDWVAKHIRDYVESNGEKGHHWRGMDILLLTTTGRRSGNLRRTALIYGKDGDRYVIVASYGGRPDHPLWYLNLLADPQVTIQVGADVMSAQASTAPAGERERLWKMMATIFPTYDQYQGSTSREIPVVVLTPLEGAPLDPPDEQG</sequence>
<evidence type="ECO:0000313" key="4">
    <source>
        <dbReference type="Proteomes" id="UP000612899"/>
    </source>
</evidence>
<comment type="caution">
    <text evidence="3">The sequence shown here is derived from an EMBL/GenBank/DDBJ whole genome shotgun (WGS) entry which is preliminary data.</text>
</comment>
<evidence type="ECO:0000313" key="3">
    <source>
        <dbReference type="EMBL" id="GIH05278.1"/>
    </source>
</evidence>
<dbReference type="InterPro" id="IPR004378">
    <property type="entry name" value="F420H2_quin_Rdtase"/>
</dbReference>
<proteinExistence type="inferred from homology"/>
<dbReference type="InterPro" id="IPR012349">
    <property type="entry name" value="Split_barrel_FMN-bd"/>
</dbReference>
<dbReference type="GO" id="GO:0070967">
    <property type="term" value="F:coenzyme F420 binding"/>
    <property type="evidence" value="ECO:0007669"/>
    <property type="project" value="TreeGrafter"/>
</dbReference>
<comment type="catalytic activity">
    <reaction evidence="2">
        <text>oxidized coenzyme F420-(gamma-L-Glu)(n) + a quinol + H(+) = reduced coenzyme F420-(gamma-L-Glu)(n) + a quinone</text>
        <dbReference type="Rhea" id="RHEA:39663"/>
        <dbReference type="Rhea" id="RHEA-COMP:12939"/>
        <dbReference type="Rhea" id="RHEA-COMP:14378"/>
        <dbReference type="ChEBI" id="CHEBI:15378"/>
        <dbReference type="ChEBI" id="CHEBI:24646"/>
        <dbReference type="ChEBI" id="CHEBI:132124"/>
        <dbReference type="ChEBI" id="CHEBI:133980"/>
        <dbReference type="ChEBI" id="CHEBI:139511"/>
    </reaction>
</comment>
<dbReference type="Pfam" id="PF04075">
    <property type="entry name" value="F420H2_quin_red"/>
    <property type="match status" value="1"/>
</dbReference>
<dbReference type="PANTHER" id="PTHR39428">
    <property type="entry name" value="F420H(2)-DEPENDENT QUINONE REDUCTASE RV1261C"/>
    <property type="match status" value="1"/>
</dbReference>
<dbReference type="PANTHER" id="PTHR39428:SF3">
    <property type="entry name" value="DEAZAFLAVIN-DEPENDENT NITROREDUCTASE"/>
    <property type="match status" value="1"/>
</dbReference>
<protein>
    <submittedName>
        <fullName evidence="3">Nitroreductase</fullName>
    </submittedName>
</protein>
<dbReference type="Gene3D" id="2.30.110.10">
    <property type="entry name" value="Electron Transport, Fmn-binding Protein, Chain A"/>
    <property type="match status" value="1"/>
</dbReference>
<keyword evidence="4" id="KW-1185">Reference proteome</keyword>